<dbReference type="Proteomes" id="UP000613580">
    <property type="component" value="Unassembled WGS sequence"/>
</dbReference>
<evidence type="ECO:0000256" key="2">
    <source>
        <dbReference type="SAM" id="SignalP"/>
    </source>
</evidence>
<evidence type="ECO:0000256" key="1">
    <source>
        <dbReference type="SAM" id="MobiDB-lite"/>
    </source>
</evidence>
<feature type="chain" id="PRO_5034302618" evidence="2">
    <location>
        <begin position="23"/>
        <end position="123"/>
    </location>
</feature>
<evidence type="ECO:0000313" key="4">
    <source>
        <dbReference type="Proteomes" id="UP000613580"/>
    </source>
</evidence>
<comment type="caution">
    <text evidence="3">The sequence shown here is derived from an EMBL/GenBank/DDBJ whole genome shotgun (WGS) entry which is preliminary data.</text>
</comment>
<feature type="region of interest" description="Disordered" evidence="1">
    <location>
        <begin position="62"/>
        <end position="123"/>
    </location>
</feature>
<gene>
    <name evidence="3" type="ORF">HMN09_00399300</name>
</gene>
<dbReference type="EMBL" id="JACAZE010000005">
    <property type="protein sequence ID" value="KAF7316665.1"/>
    <property type="molecule type" value="Genomic_DNA"/>
</dbReference>
<protein>
    <submittedName>
        <fullName evidence="3">Uncharacterized protein</fullName>
    </submittedName>
</protein>
<accession>A0A8H6TFN5</accession>
<evidence type="ECO:0000313" key="3">
    <source>
        <dbReference type="EMBL" id="KAF7316665.1"/>
    </source>
</evidence>
<keyword evidence="4" id="KW-1185">Reference proteome</keyword>
<feature type="compositionally biased region" description="Basic and acidic residues" evidence="1">
    <location>
        <begin position="62"/>
        <end position="77"/>
    </location>
</feature>
<dbReference type="AlphaFoldDB" id="A0A8H6TFN5"/>
<sequence length="123" mass="13151">MRPVHLLLLLAAALALPSICTSNLVRNPSMPTQILPATSRLPPTPSSRICPPSLTHIDRPVHAVSDDKLHARPDPCKRRTRRGFASNTTANGDVRIDGGRRQGALQRPDPVAVLSETPADAGS</sequence>
<name>A0A8H6TFN5_MYCCL</name>
<organism evidence="3 4">
    <name type="scientific">Mycena chlorophos</name>
    <name type="common">Agaric fungus</name>
    <name type="synonym">Agaricus chlorophos</name>
    <dbReference type="NCBI Taxonomy" id="658473"/>
    <lineage>
        <taxon>Eukaryota</taxon>
        <taxon>Fungi</taxon>
        <taxon>Dikarya</taxon>
        <taxon>Basidiomycota</taxon>
        <taxon>Agaricomycotina</taxon>
        <taxon>Agaricomycetes</taxon>
        <taxon>Agaricomycetidae</taxon>
        <taxon>Agaricales</taxon>
        <taxon>Marasmiineae</taxon>
        <taxon>Mycenaceae</taxon>
        <taxon>Mycena</taxon>
    </lineage>
</organism>
<keyword evidence="2" id="KW-0732">Signal</keyword>
<reference evidence="3" key="1">
    <citation type="submission" date="2020-05" db="EMBL/GenBank/DDBJ databases">
        <title>Mycena genomes resolve the evolution of fungal bioluminescence.</title>
        <authorList>
            <person name="Tsai I.J."/>
        </authorList>
    </citation>
    <scope>NUCLEOTIDE SEQUENCE</scope>
    <source>
        <strain evidence="3">110903Hualien_Pintung</strain>
    </source>
</reference>
<feature type="signal peptide" evidence="2">
    <location>
        <begin position="1"/>
        <end position="22"/>
    </location>
</feature>
<proteinExistence type="predicted"/>